<dbReference type="EnsemblMetazoa" id="HelroT185538">
    <property type="protein sequence ID" value="HelroP185538"/>
    <property type="gene ID" value="HelroG185538"/>
</dbReference>
<gene>
    <name evidence="11" type="primary">20210180</name>
    <name evidence="10" type="ORF">HELRODRAFT_185538</name>
</gene>
<dbReference type="InParanoid" id="T1FMY1"/>
<evidence type="ECO:0000313" key="11">
    <source>
        <dbReference type="EnsemblMetazoa" id="HelroP185538"/>
    </source>
</evidence>
<evidence type="ECO:0000313" key="10">
    <source>
        <dbReference type="EMBL" id="ESO04974.1"/>
    </source>
</evidence>
<dbReference type="GO" id="GO:0019343">
    <property type="term" value="P:cysteine biosynthetic process via cystathionine"/>
    <property type="evidence" value="ECO:0000318"/>
    <property type="project" value="GO_Central"/>
</dbReference>
<reference evidence="11" key="3">
    <citation type="submission" date="2015-06" db="UniProtKB">
        <authorList>
            <consortium name="EnsemblMetazoa"/>
        </authorList>
    </citation>
    <scope>IDENTIFICATION</scope>
</reference>
<evidence type="ECO:0000256" key="4">
    <source>
        <dbReference type="ARBA" id="ARBA00012085"/>
    </source>
</evidence>
<dbReference type="SUPFAM" id="SSF53383">
    <property type="entry name" value="PLP-dependent transferases"/>
    <property type="match status" value="1"/>
</dbReference>
<dbReference type="OMA" id="EHTFVDM"/>
<dbReference type="PANTHER" id="PTHR11808">
    <property type="entry name" value="TRANS-SULFURATION ENZYME FAMILY MEMBER"/>
    <property type="match status" value="1"/>
</dbReference>
<dbReference type="HOGENOM" id="CLU_018986_2_3_1"/>
<evidence type="ECO:0000256" key="9">
    <source>
        <dbReference type="RuleBase" id="RU362118"/>
    </source>
</evidence>
<dbReference type="STRING" id="6412.T1FMY1"/>
<dbReference type="GeneID" id="20210180"/>
<dbReference type="GO" id="GO:0004123">
    <property type="term" value="F:cystathionine gamma-lyase activity"/>
    <property type="evidence" value="ECO:0000318"/>
    <property type="project" value="GO_Central"/>
</dbReference>
<keyword evidence="6" id="KW-0198">Cysteine biosynthesis</keyword>
<proteinExistence type="inferred from homology"/>
<dbReference type="CTD" id="20210180"/>
<dbReference type="GO" id="GO:0019346">
    <property type="term" value="P:transsulfuration"/>
    <property type="evidence" value="ECO:0000318"/>
    <property type="project" value="GO_Central"/>
</dbReference>
<dbReference type="InterPro" id="IPR015424">
    <property type="entry name" value="PyrdxlP-dep_Trfase"/>
</dbReference>
<reference evidence="10 12" key="2">
    <citation type="journal article" date="2013" name="Nature">
        <title>Insights into bilaterian evolution from three spiralian genomes.</title>
        <authorList>
            <person name="Simakov O."/>
            <person name="Marletaz F."/>
            <person name="Cho S.J."/>
            <person name="Edsinger-Gonzales E."/>
            <person name="Havlak P."/>
            <person name="Hellsten U."/>
            <person name="Kuo D.H."/>
            <person name="Larsson T."/>
            <person name="Lv J."/>
            <person name="Arendt D."/>
            <person name="Savage R."/>
            <person name="Osoegawa K."/>
            <person name="de Jong P."/>
            <person name="Grimwood J."/>
            <person name="Chapman J.A."/>
            <person name="Shapiro H."/>
            <person name="Aerts A."/>
            <person name="Otillar R.P."/>
            <person name="Terry A.Y."/>
            <person name="Boore J.L."/>
            <person name="Grigoriev I.V."/>
            <person name="Lindberg D.R."/>
            <person name="Seaver E.C."/>
            <person name="Weisblat D.A."/>
            <person name="Putnam N.H."/>
            <person name="Rokhsar D.S."/>
        </authorList>
    </citation>
    <scope>NUCLEOTIDE SEQUENCE</scope>
</reference>
<dbReference type="PIRSF" id="PIRSF001434">
    <property type="entry name" value="CGS"/>
    <property type="match status" value="1"/>
</dbReference>
<protein>
    <recommendedName>
        <fullName evidence="4">cystathionine gamma-lyase</fullName>
        <ecNumber evidence="4">4.4.1.1</ecNumber>
    </recommendedName>
    <alternativeName>
        <fullName evidence="7">Gamma-cystathionase</fullName>
    </alternativeName>
</protein>
<dbReference type="PANTHER" id="PTHR11808:SF15">
    <property type="entry name" value="CYSTATHIONINE GAMMA-LYASE"/>
    <property type="match status" value="1"/>
</dbReference>
<keyword evidence="5 8" id="KW-0663">Pyridoxal phosphate</keyword>
<evidence type="ECO:0000256" key="3">
    <source>
        <dbReference type="ARBA" id="ARBA00009077"/>
    </source>
</evidence>
<evidence type="ECO:0000256" key="2">
    <source>
        <dbReference type="ARBA" id="ARBA00005038"/>
    </source>
</evidence>
<reference evidence="12" key="1">
    <citation type="submission" date="2012-12" db="EMBL/GenBank/DDBJ databases">
        <authorList>
            <person name="Hellsten U."/>
            <person name="Grimwood J."/>
            <person name="Chapman J.A."/>
            <person name="Shapiro H."/>
            <person name="Aerts A."/>
            <person name="Otillar R.P."/>
            <person name="Terry A.Y."/>
            <person name="Boore J.L."/>
            <person name="Simakov O."/>
            <person name="Marletaz F."/>
            <person name="Cho S.-J."/>
            <person name="Edsinger-Gonzales E."/>
            <person name="Havlak P."/>
            <person name="Kuo D.-H."/>
            <person name="Larsson T."/>
            <person name="Lv J."/>
            <person name="Arendt D."/>
            <person name="Savage R."/>
            <person name="Osoegawa K."/>
            <person name="de Jong P."/>
            <person name="Lindberg D.R."/>
            <person name="Seaver E.C."/>
            <person name="Weisblat D.A."/>
            <person name="Putnam N.H."/>
            <person name="Grigoriev I.V."/>
            <person name="Rokhsar D.S."/>
        </authorList>
    </citation>
    <scope>NUCLEOTIDE SEQUENCE</scope>
</reference>
<keyword evidence="12" id="KW-1185">Reference proteome</keyword>
<accession>T1FMY1</accession>
<dbReference type="KEGG" id="hro:HELRODRAFT_185538"/>
<dbReference type="PROSITE" id="PS00868">
    <property type="entry name" value="CYS_MET_METAB_PP"/>
    <property type="match status" value="1"/>
</dbReference>
<dbReference type="InterPro" id="IPR015421">
    <property type="entry name" value="PyrdxlP-dep_Trfase_major"/>
</dbReference>
<dbReference type="GO" id="GO:0005737">
    <property type="term" value="C:cytoplasm"/>
    <property type="evidence" value="ECO:0000318"/>
    <property type="project" value="GO_Central"/>
</dbReference>
<dbReference type="RefSeq" id="XP_009016907.1">
    <property type="nucleotide sequence ID" value="XM_009018659.1"/>
</dbReference>
<feature type="modified residue" description="N6-(pyridoxal phosphate)lysine" evidence="8">
    <location>
        <position position="239"/>
    </location>
</feature>
<dbReference type="UniPathway" id="UPA00136">
    <property type="reaction ID" value="UER00202"/>
</dbReference>
<evidence type="ECO:0000256" key="5">
    <source>
        <dbReference type="ARBA" id="ARBA00022898"/>
    </source>
</evidence>
<dbReference type="FunFam" id="3.40.640.10:FF:000009">
    <property type="entry name" value="Cystathionine gamma-synthase homolog"/>
    <property type="match status" value="1"/>
</dbReference>
<name>T1FMY1_HELRO</name>
<comment type="cofactor">
    <cofactor evidence="1 9">
        <name>pyridoxal 5'-phosphate</name>
        <dbReference type="ChEBI" id="CHEBI:597326"/>
    </cofactor>
</comment>
<dbReference type="InterPro" id="IPR000277">
    <property type="entry name" value="Cys/Met-Metab_PyrdxlP-dep_enz"/>
</dbReference>
<dbReference type="InterPro" id="IPR015422">
    <property type="entry name" value="PyrdxlP-dep_Trfase_small"/>
</dbReference>
<dbReference type="Pfam" id="PF01053">
    <property type="entry name" value="Cys_Met_Meta_PP"/>
    <property type="match status" value="1"/>
</dbReference>
<organism evidence="11 12">
    <name type="scientific">Helobdella robusta</name>
    <name type="common">Californian leech</name>
    <dbReference type="NCBI Taxonomy" id="6412"/>
    <lineage>
        <taxon>Eukaryota</taxon>
        <taxon>Metazoa</taxon>
        <taxon>Spiralia</taxon>
        <taxon>Lophotrochozoa</taxon>
        <taxon>Annelida</taxon>
        <taxon>Clitellata</taxon>
        <taxon>Hirudinea</taxon>
        <taxon>Rhynchobdellida</taxon>
        <taxon>Glossiphoniidae</taxon>
        <taxon>Helobdella</taxon>
    </lineage>
</organism>
<evidence type="ECO:0000256" key="7">
    <source>
        <dbReference type="ARBA" id="ARBA00029853"/>
    </source>
</evidence>
<dbReference type="EMBL" id="KB096411">
    <property type="protein sequence ID" value="ESO04974.1"/>
    <property type="molecule type" value="Genomic_DNA"/>
</dbReference>
<dbReference type="Proteomes" id="UP000015101">
    <property type="component" value="Unassembled WGS sequence"/>
</dbReference>
<dbReference type="OrthoDB" id="3512640at2759"/>
<dbReference type="eggNOG" id="KOG0053">
    <property type="taxonomic scope" value="Eukaryota"/>
</dbReference>
<evidence type="ECO:0000256" key="6">
    <source>
        <dbReference type="ARBA" id="ARBA00023192"/>
    </source>
</evidence>
<dbReference type="EC" id="4.4.1.1" evidence="4"/>
<dbReference type="GO" id="GO:0030170">
    <property type="term" value="F:pyridoxal phosphate binding"/>
    <property type="evidence" value="ECO:0000318"/>
    <property type="project" value="GO_Central"/>
</dbReference>
<keyword evidence="6" id="KW-0028">Amino-acid biosynthesis</keyword>
<evidence type="ECO:0000313" key="12">
    <source>
        <dbReference type="Proteomes" id="UP000015101"/>
    </source>
</evidence>
<dbReference type="AlphaFoldDB" id="T1FMY1"/>
<comment type="similarity">
    <text evidence="3 9">Belongs to the trans-sulfuration enzymes family.</text>
</comment>
<dbReference type="EMBL" id="AMQM01004013">
    <property type="status" value="NOT_ANNOTATED_CDS"/>
    <property type="molecule type" value="Genomic_DNA"/>
</dbReference>
<dbReference type="FunFam" id="3.90.1150.10:FF:000008">
    <property type="entry name" value="Cystathionine gamma-synthase"/>
    <property type="match status" value="1"/>
</dbReference>
<dbReference type="Gene3D" id="3.40.640.10">
    <property type="entry name" value="Type I PLP-dependent aspartate aminotransferase-like (Major domain)"/>
    <property type="match status" value="1"/>
</dbReference>
<sequence>MMEKLEDNSSRCGDYNSVSSCCSSSSNRNNNNSTDTFPNFSTLAIHSGQDPKQWHSRAVVPPISLSTTFQQDEPGMAGADGMGFSYSRTGNPTRKAAEACLAAVENCKHSFLFSSGMAATVTMFHTLSSGDHVICVDDVYGGTNRYLNRVLINMKIETTFVDATDAANVLKALRSNTKIVWLETPTNPMMKVVDIDEVVKLVRQHQDDVIVVVDNTFMSSYFQRPLDLGADVSMQSLTKYMNGHSDVLMGSLSTNNEEIATKIKFLQNALGAVPSPFDCFLLNRGLKTLALRMKGHMQNGLQIARYLETNPRVEKVLHPGLSSHPQHEIAKKQCKGYSGMLSLYIKGGEAEARAFLKNLKHFSIAESLGSFESLAELPACMTHASLSSEDRIKLGITDNLIRMSIGLENVDDLIGDIESALQISIPTV</sequence>
<dbReference type="Gene3D" id="3.90.1150.10">
    <property type="entry name" value="Aspartate Aminotransferase, domain 1"/>
    <property type="match status" value="1"/>
</dbReference>
<dbReference type="CDD" id="cd00614">
    <property type="entry name" value="CGS_like"/>
    <property type="match status" value="1"/>
</dbReference>
<dbReference type="InterPro" id="IPR054542">
    <property type="entry name" value="Cys_met_metab_PP"/>
</dbReference>
<evidence type="ECO:0000256" key="1">
    <source>
        <dbReference type="ARBA" id="ARBA00001933"/>
    </source>
</evidence>
<comment type="pathway">
    <text evidence="2">Amino-acid biosynthesis; L-cysteine biosynthesis; L-cysteine from L-homocysteine and L-serine: step 2/2.</text>
</comment>
<evidence type="ECO:0000256" key="8">
    <source>
        <dbReference type="PIRSR" id="PIRSR001434-2"/>
    </source>
</evidence>
<dbReference type="FunCoup" id="T1FMY1">
    <property type="interactions" value="572"/>
</dbReference>